<sequence>MKPGNNGSIVFKKVFSSTSDKEANEAIKRANELLKNPDAVQLFLDRATAGRDYLKQFGTEAATAKSGEMHFCKSICDTQ</sequence>
<organism evidence="1 2">
    <name type="scientific">Cohnella soli</name>
    <dbReference type="NCBI Taxonomy" id="425005"/>
    <lineage>
        <taxon>Bacteria</taxon>
        <taxon>Bacillati</taxon>
        <taxon>Bacillota</taxon>
        <taxon>Bacilli</taxon>
        <taxon>Bacillales</taxon>
        <taxon>Paenibacillaceae</taxon>
        <taxon>Cohnella</taxon>
    </lineage>
</organism>
<proteinExistence type="predicted"/>
<comment type="caution">
    <text evidence="1">The sequence shown here is derived from an EMBL/GenBank/DDBJ whole genome shotgun (WGS) entry which is preliminary data.</text>
</comment>
<gene>
    <name evidence="1" type="ORF">ACFPOF_23510</name>
</gene>
<keyword evidence="2" id="KW-1185">Reference proteome</keyword>
<reference evidence="2" key="1">
    <citation type="journal article" date="2019" name="Int. J. Syst. Evol. Microbiol.">
        <title>The Global Catalogue of Microorganisms (GCM) 10K type strain sequencing project: providing services to taxonomists for standard genome sequencing and annotation.</title>
        <authorList>
            <consortium name="The Broad Institute Genomics Platform"/>
            <consortium name="The Broad Institute Genome Sequencing Center for Infectious Disease"/>
            <person name="Wu L."/>
            <person name="Ma J."/>
        </authorList>
    </citation>
    <scope>NUCLEOTIDE SEQUENCE [LARGE SCALE GENOMIC DNA]</scope>
    <source>
        <strain evidence="2">CGMCC 1.18575</strain>
    </source>
</reference>
<dbReference type="RefSeq" id="WP_378137260.1">
    <property type="nucleotide sequence ID" value="NZ_JBHSMI010000030.1"/>
</dbReference>
<dbReference type="Proteomes" id="UP001596113">
    <property type="component" value="Unassembled WGS sequence"/>
</dbReference>
<evidence type="ECO:0000313" key="1">
    <source>
        <dbReference type="EMBL" id="MFC5405723.1"/>
    </source>
</evidence>
<protein>
    <submittedName>
        <fullName evidence="1">Uncharacterized protein</fullName>
    </submittedName>
</protein>
<accession>A0ABW0HZF0</accession>
<evidence type="ECO:0000313" key="2">
    <source>
        <dbReference type="Proteomes" id="UP001596113"/>
    </source>
</evidence>
<name>A0ABW0HZF0_9BACL</name>
<dbReference type="EMBL" id="JBHSMI010000030">
    <property type="protein sequence ID" value="MFC5405723.1"/>
    <property type="molecule type" value="Genomic_DNA"/>
</dbReference>